<dbReference type="GO" id="GO:0015990">
    <property type="term" value="P:electron transport coupled proton transport"/>
    <property type="evidence" value="ECO:0007669"/>
    <property type="project" value="InterPro"/>
</dbReference>
<evidence type="ECO:0000256" key="13">
    <source>
        <dbReference type="ARBA" id="ARBA00030071"/>
    </source>
</evidence>
<sequence length="125" mass="13275">MSSQHAHALAADHQHANHGSLKSYIVGFILSIVLTAMSFGCVMSGAVPHDLILPGIVVLCVAQVLVQLIFFLHLSAKPGQRDNLSIGVFTLLIIAIVVVGSLWVLHNMNVNMMHPVPTMSSGSIG</sequence>
<evidence type="ECO:0000256" key="12">
    <source>
        <dbReference type="ARBA" id="ARBA00025694"/>
    </source>
</evidence>
<dbReference type="InterPro" id="IPR005171">
    <property type="entry name" value="Cyt_c_oxidase_su4_prok"/>
</dbReference>
<dbReference type="InterPro" id="IPR014210">
    <property type="entry name" value="Cyt_o_ubiqinol_oxidase_su4"/>
</dbReference>
<comment type="similarity">
    <text evidence="2">Belongs to the cytochrome c oxidase bacterial subunit 4 family.</text>
</comment>
<keyword evidence="5" id="KW-0813">Transport</keyword>
<proteinExistence type="inferred from homology"/>
<evidence type="ECO:0000256" key="16">
    <source>
        <dbReference type="ARBA" id="ARBA00032185"/>
    </source>
</evidence>
<reference evidence="18 19" key="1">
    <citation type="submission" date="2018-12" db="EMBL/GenBank/DDBJ databases">
        <title>Dyella dinghuensis sp. nov. DHOA06 and Dyella choica sp. nov. 4M-K27, isolated from forest soil.</title>
        <authorList>
            <person name="Qiu L.-H."/>
            <person name="Gao Z.-H."/>
        </authorList>
    </citation>
    <scope>NUCLEOTIDE SEQUENCE [LARGE SCALE GENOMIC DNA]</scope>
    <source>
        <strain evidence="18 19">DHOA06</strain>
    </source>
</reference>
<keyword evidence="10" id="KW-0560">Oxidoreductase</keyword>
<dbReference type="GO" id="GO:0009319">
    <property type="term" value="C:cytochrome o ubiquinol oxidase complex"/>
    <property type="evidence" value="ECO:0007669"/>
    <property type="project" value="TreeGrafter"/>
</dbReference>
<evidence type="ECO:0000256" key="17">
    <source>
        <dbReference type="SAM" id="Phobius"/>
    </source>
</evidence>
<evidence type="ECO:0000256" key="5">
    <source>
        <dbReference type="ARBA" id="ARBA00022448"/>
    </source>
</evidence>
<dbReference type="NCBIfam" id="TIGR02847">
    <property type="entry name" value="CyoD"/>
    <property type="match status" value="1"/>
</dbReference>
<dbReference type="Proteomes" id="UP000267077">
    <property type="component" value="Unassembled WGS sequence"/>
</dbReference>
<evidence type="ECO:0000256" key="11">
    <source>
        <dbReference type="ARBA" id="ARBA00023136"/>
    </source>
</evidence>
<evidence type="ECO:0000256" key="4">
    <source>
        <dbReference type="ARBA" id="ARBA00014689"/>
    </source>
</evidence>
<evidence type="ECO:0000313" key="19">
    <source>
        <dbReference type="Proteomes" id="UP000267077"/>
    </source>
</evidence>
<evidence type="ECO:0000256" key="1">
    <source>
        <dbReference type="ARBA" id="ARBA00004651"/>
    </source>
</evidence>
<gene>
    <name evidence="18" type="primary">cyoD</name>
    <name evidence="18" type="ORF">EKH79_02500</name>
</gene>
<keyword evidence="7 17" id="KW-0812">Transmembrane</keyword>
<evidence type="ECO:0000256" key="3">
    <source>
        <dbReference type="ARBA" id="ARBA00011700"/>
    </source>
</evidence>
<evidence type="ECO:0000256" key="6">
    <source>
        <dbReference type="ARBA" id="ARBA00022475"/>
    </source>
</evidence>
<evidence type="ECO:0000256" key="9">
    <source>
        <dbReference type="ARBA" id="ARBA00022989"/>
    </source>
</evidence>
<dbReference type="InterPro" id="IPR050968">
    <property type="entry name" value="Cytochrome_c_oxidase_bac_sub4"/>
</dbReference>
<feature type="transmembrane region" description="Helical" evidence="17">
    <location>
        <begin position="24"/>
        <end position="45"/>
    </location>
</feature>
<evidence type="ECO:0000256" key="15">
    <source>
        <dbReference type="ARBA" id="ARBA00031887"/>
    </source>
</evidence>
<evidence type="ECO:0000256" key="14">
    <source>
        <dbReference type="ARBA" id="ARBA00030211"/>
    </source>
</evidence>
<dbReference type="Pfam" id="PF03626">
    <property type="entry name" value="COX4_pro"/>
    <property type="match status" value="1"/>
</dbReference>
<keyword evidence="11 17" id="KW-0472">Membrane</keyword>
<comment type="subcellular location">
    <subcellularLocation>
        <location evidence="1">Cell membrane</location>
        <topology evidence="1">Multi-pass membrane protein</topology>
    </subcellularLocation>
</comment>
<dbReference type="RefSeq" id="WP_126672206.1">
    <property type="nucleotide sequence ID" value="NZ_RYZR01000002.1"/>
</dbReference>
<evidence type="ECO:0000256" key="2">
    <source>
        <dbReference type="ARBA" id="ARBA00008079"/>
    </source>
</evidence>
<organism evidence="18 19">
    <name type="scientific">Dyella dinghuensis</name>
    <dbReference type="NCBI Taxonomy" id="1920169"/>
    <lineage>
        <taxon>Bacteria</taxon>
        <taxon>Pseudomonadati</taxon>
        <taxon>Pseudomonadota</taxon>
        <taxon>Gammaproteobacteria</taxon>
        <taxon>Lysobacterales</taxon>
        <taxon>Rhodanobacteraceae</taxon>
        <taxon>Dyella</taxon>
    </lineage>
</organism>
<dbReference type="PANTHER" id="PTHR36835">
    <property type="entry name" value="CYTOCHROME BO(3) UBIQUINOL OXIDASE SUBUNIT 4"/>
    <property type="match status" value="1"/>
</dbReference>
<comment type="caution">
    <text evidence="18">The sequence shown here is derived from an EMBL/GenBank/DDBJ whole genome shotgun (WGS) entry which is preliminary data.</text>
</comment>
<dbReference type="GO" id="GO:0015078">
    <property type="term" value="F:proton transmembrane transporter activity"/>
    <property type="evidence" value="ECO:0007669"/>
    <property type="project" value="TreeGrafter"/>
</dbReference>
<evidence type="ECO:0000256" key="8">
    <source>
        <dbReference type="ARBA" id="ARBA00022982"/>
    </source>
</evidence>
<dbReference type="OrthoDB" id="2375888at2"/>
<dbReference type="GO" id="GO:0019646">
    <property type="term" value="P:aerobic electron transport chain"/>
    <property type="evidence" value="ECO:0007669"/>
    <property type="project" value="TreeGrafter"/>
</dbReference>
<name>A0A432LXM3_9GAMM</name>
<evidence type="ECO:0000256" key="7">
    <source>
        <dbReference type="ARBA" id="ARBA00022692"/>
    </source>
</evidence>
<dbReference type="GO" id="GO:0009486">
    <property type="term" value="F:cytochrome bo3 ubiquinol oxidase activity"/>
    <property type="evidence" value="ECO:0007669"/>
    <property type="project" value="InterPro"/>
</dbReference>
<dbReference type="PANTHER" id="PTHR36835:SF1">
    <property type="entry name" value="CYTOCHROME BO(3) UBIQUINOL OXIDASE SUBUNIT 4"/>
    <property type="match status" value="1"/>
</dbReference>
<keyword evidence="8" id="KW-0249">Electron transport</keyword>
<keyword evidence="9 17" id="KW-1133">Transmembrane helix</keyword>
<feature type="transmembrane region" description="Helical" evidence="17">
    <location>
        <begin position="84"/>
        <end position="105"/>
    </location>
</feature>
<keyword evidence="19" id="KW-1185">Reference proteome</keyword>
<dbReference type="AlphaFoldDB" id="A0A432LXM3"/>
<dbReference type="GO" id="GO:0005886">
    <property type="term" value="C:plasma membrane"/>
    <property type="evidence" value="ECO:0007669"/>
    <property type="project" value="UniProtKB-SubCell"/>
</dbReference>
<feature type="transmembrane region" description="Helical" evidence="17">
    <location>
        <begin position="51"/>
        <end position="72"/>
    </location>
</feature>
<evidence type="ECO:0000256" key="10">
    <source>
        <dbReference type="ARBA" id="ARBA00023002"/>
    </source>
</evidence>
<comment type="function">
    <text evidence="12">Cytochrome bo(3) ubiquinol terminal oxidase is the component of the aerobic respiratory chain of E.coli that predominates when cells are grown at high aeration. Has proton pump activity across the membrane in addition to electron transfer, pumping 2 protons/electron.</text>
</comment>
<comment type="subunit">
    <text evidence="3">Heterooctamer of two A chains, two B chains, two C chains and two D chains.</text>
</comment>
<dbReference type="EMBL" id="RYZR01000002">
    <property type="protein sequence ID" value="RUL66707.1"/>
    <property type="molecule type" value="Genomic_DNA"/>
</dbReference>
<keyword evidence="6" id="KW-1003">Cell membrane</keyword>
<accession>A0A432LXM3</accession>
<evidence type="ECO:0000313" key="18">
    <source>
        <dbReference type="EMBL" id="RUL66707.1"/>
    </source>
</evidence>
<protein>
    <recommendedName>
        <fullName evidence="4">Cytochrome bo(3) ubiquinol oxidase subunit 4</fullName>
    </recommendedName>
    <alternativeName>
        <fullName evidence="16">Cytochrome o ubiquinol oxidase subunit 4</fullName>
    </alternativeName>
    <alternativeName>
        <fullName evidence="13">Oxidase bo(3) subunit 4</fullName>
    </alternativeName>
    <alternativeName>
        <fullName evidence="14">Ubiquinol oxidase polypeptide IV</fullName>
    </alternativeName>
    <alternativeName>
        <fullName evidence="15">Ubiquinol oxidase subunit 4</fullName>
    </alternativeName>
</protein>